<evidence type="ECO:0000313" key="2">
    <source>
        <dbReference type="Proteomes" id="UP000267606"/>
    </source>
</evidence>
<dbReference type="STRING" id="387005.A0A183GZE2"/>
<name>A0A183GZE2_9BILA</name>
<keyword evidence="2" id="KW-1185">Reference proteome</keyword>
<proteinExistence type="predicted"/>
<evidence type="ECO:0000313" key="3">
    <source>
        <dbReference type="WBParaSite" id="OFLC_0000060101-mRNA-1"/>
    </source>
</evidence>
<sequence>MEWQKSELPHAHILIWLYDKISSNEIDDVISTEIPDPDVDKDLYEVVTKNMIHGLCDTLNPKSPYMI</sequence>
<dbReference type="WBParaSite" id="OFLC_0000060101-mRNA-1">
    <property type="protein sequence ID" value="OFLC_0000060101-mRNA-1"/>
    <property type="gene ID" value="OFLC_0000060101"/>
</dbReference>
<gene>
    <name evidence="1" type="ORF">OFLC_LOCUS602</name>
</gene>
<reference evidence="3" key="1">
    <citation type="submission" date="2016-06" db="UniProtKB">
        <authorList>
            <consortium name="WormBaseParasite"/>
        </authorList>
    </citation>
    <scope>IDENTIFICATION</scope>
</reference>
<organism evidence="3">
    <name type="scientific">Onchocerca flexuosa</name>
    <dbReference type="NCBI Taxonomy" id="387005"/>
    <lineage>
        <taxon>Eukaryota</taxon>
        <taxon>Metazoa</taxon>
        <taxon>Ecdysozoa</taxon>
        <taxon>Nematoda</taxon>
        <taxon>Chromadorea</taxon>
        <taxon>Rhabditida</taxon>
        <taxon>Spirurina</taxon>
        <taxon>Spiruromorpha</taxon>
        <taxon>Filarioidea</taxon>
        <taxon>Onchocercidae</taxon>
        <taxon>Onchocerca</taxon>
    </lineage>
</organism>
<dbReference type="AlphaFoldDB" id="A0A183GZE2"/>
<dbReference type="EMBL" id="UZAJ01000211">
    <property type="protein sequence ID" value="VDO26371.1"/>
    <property type="molecule type" value="Genomic_DNA"/>
</dbReference>
<protein>
    <submittedName>
        <fullName evidence="3">Helitron_like_N domain-containing protein</fullName>
    </submittedName>
</protein>
<accession>A0A183GZE2</accession>
<reference evidence="1 2" key="2">
    <citation type="submission" date="2018-11" db="EMBL/GenBank/DDBJ databases">
        <authorList>
            <consortium name="Pathogen Informatics"/>
        </authorList>
    </citation>
    <scope>NUCLEOTIDE SEQUENCE [LARGE SCALE GENOMIC DNA]</scope>
</reference>
<evidence type="ECO:0000313" key="1">
    <source>
        <dbReference type="EMBL" id="VDO26371.1"/>
    </source>
</evidence>
<dbReference type="Proteomes" id="UP000267606">
    <property type="component" value="Unassembled WGS sequence"/>
</dbReference>